<dbReference type="SUPFAM" id="SSF53822">
    <property type="entry name" value="Periplasmic binding protein-like I"/>
    <property type="match status" value="1"/>
</dbReference>
<keyword evidence="7" id="KW-1185">Reference proteome</keyword>
<dbReference type="EMBL" id="SSNY01000023">
    <property type="protein sequence ID" value="THF54392.1"/>
    <property type="molecule type" value="Genomic_DNA"/>
</dbReference>
<evidence type="ECO:0000256" key="1">
    <source>
        <dbReference type="ARBA" id="ARBA00004370"/>
    </source>
</evidence>
<keyword evidence="4" id="KW-0472">Membrane</keyword>
<evidence type="ECO:0000313" key="6">
    <source>
        <dbReference type="EMBL" id="THF54392.1"/>
    </source>
</evidence>
<dbReference type="InterPro" id="IPR028082">
    <property type="entry name" value="Peripla_BP_I"/>
</dbReference>
<reference evidence="6 7" key="1">
    <citation type="submission" date="2019-04" db="EMBL/GenBank/DDBJ databases">
        <title>Mesorhizobium composti sp. nov., isolated from compost.</title>
        <authorList>
            <person name="Lin S.-Y."/>
            <person name="Hameed A."/>
            <person name="Hsieh Y.-T."/>
            <person name="Young C.-C."/>
        </authorList>
    </citation>
    <scope>NUCLEOTIDE SEQUENCE [LARGE SCALE GENOMIC DNA]</scope>
    <source>
        <strain evidence="6 7">CC-YTH430</strain>
    </source>
</reference>
<dbReference type="Proteomes" id="UP000306441">
    <property type="component" value="Unassembled WGS sequence"/>
</dbReference>
<comment type="caution">
    <text evidence="6">The sequence shown here is derived from an EMBL/GenBank/DDBJ whole genome shotgun (WGS) entry which is preliminary data.</text>
</comment>
<accession>A0ABY2Q1W3</accession>
<evidence type="ECO:0000313" key="7">
    <source>
        <dbReference type="Proteomes" id="UP000306441"/>
    </source>
</evidence>
<name>A0ABY2Q1W3_9HYPH</name>
<dbReference type="Gene3D" id="3.40.50.2300">
    <property type="match status" value="2"/>
</dbReference>
<dbReference type="Pfam" id="PF01094">
    <property type="entry name" value="ANF_receptor"/>
    <property type="match status" value="1"/>
</dbReference>
<feature type="domain" description="Receptor ligand binding region" evidence="5">
    <location>
        <begin position="84"/>
        <end position="371"/>
    </location>
</feature>
<comment type="subcellular location">
    <subcellularLocation>
        <location evidence="1">Membrane</location>
    </subcellularLocation>
</comment>
<organism evidence="6 7">
    <name type="scientific">Ollibium composti</name>
    <dbReference type="NCBI Taxonomy" id="2675109"/>
    <lineage>
        <taxon>Bacteria</taxon>
        <taxon>Pseudomonadati</taxon>
        <taxon>Pseudomonadota</taxon>
        <taxon>Alphaproteobacteria</taxon>
        <taxon>Hyphomicrobiales</taxon>
        <taxon>Phyllobacteriaceae</taxon>
        <taxon>Ollibium</taxon>
    </lineage>
</organism>
<evidence type="ECO:0000256" key="2">
    <source>
        <dbReference type="ARBA" id="ARBA00022692"/>
    </source>
</evidence>
<evidence type="ECO:0000256" key="4">
    <source>
        <dbReference type="ARBA" id="ARBA00023136"/>
    </source>
</evidence>
<evidence type="ECO:0000259" key="5">
    <source>
        <dbReference type="Pfam" id="PF01094"/>
    </source>
</evidence>
<gene>
    <name evidence="6" type="ORF">E6C48_22200</name>
</gene>
<protein>
    <submittedName>
        <fullName evidence="6">ABC transporter substrate-binding protein</fullName>
    </submittedName>
</protein>
<keyword evidence="3" id="KW-1133">Transmembrane helix</keyword>
<keyword evidence="2" id="KW-0812">Transmembrane</keyword>
<sequence>MHTVAFVGAFIMLAACQSKNASDVLDPAGGSIVAEANSAGASAVPRAQTLGKGETKVSMLLPLSATGSAGAKGRSMFDAAKLAMADLGNDLITLSIEDTHGDSETAKDLAVKAMASGANVVIGPTELDAAKRLSAISGPTRPPVLVLADNFAGAPGVYAMALNEADSAAAGAAAIAQKGKRKFVLFVARGPVAGAIEKRVANGLSITGASIALTLRFDPSNEAEKAAADMAATVGAPEGIVIATGDASPLPLLRALKARGYSADQMAIIGTARWLDQPVVDPLYQGAYVAGLDKNETGPIADRFKAAYGYAADVNAAYAYDSVALATGIANALGPKGFSRQVIENRNGFRGSTGVFRFRADGAGERSMSLYRIQKGVEKKIANAVTGY</sequence>
<proteinExistence type="predicted"/>
<dbReference type="InterPro" id="IPR001828">
    <property type="entry name" value="ANF_lig-bd_rcpt"/>
</dbReference>
<evidence type="ECO:0000256" key="3">
    <source>
        <dbReference type="ARBA" id="ARBA00022989"/>
    </source>
</evidence>